<dbReference type="Proteomes" id="UP000220691">
    <property type="component" value="Unassembled WGS sequence"/>
</dbReference>
<protein>
    <submittedName>
        <fullName evidence="1">N-acetylmuramoyl-L-alanine amidase</fullName>
    </submittedName>
</protein>
<sequence>NSGEMVGTTSEYSPVVHTQGIAYILGNNVNLRKGPGTNYDVIRQLNKPEAYQVWAEKDGWLNLGGEQWVKYNPEYIRLERKETGNPIAGKRVVAKVDNLRFYDSPSWQDEDVAGTLEVGEGFIIDEKVSVEGSPQFKVHNSKGKTYYVTASEAFVY</sequence>
<evidence type="ECO:0000313" key="2">
    <source>
        <dbReference type="Proteomes" id="UP000220691"/>
    </source>
</evidence>
<dbReference type="AlphaFoldDB" id="A0A9X6YJI2"/>
<organism evidence="1 2">
    <name type="scientific">Bacillus cereus</name>
    <dbReference type="NCBI Taxonomy" id="1396"/>
    <lineage>
        <taxon>Bacteria</taxon>
        <taxon>Bacillati</taxon>
        <taxon>Bacillota</taxon>
        <taxon>Bacilli</taxon>
        <taxon>Bacillales</taxon>
        <taxon>Bacillaceae</taxon>
        <taxon>Bacillus</taxon>
        <taxon>Bacillus cereus group</taxon>
    </lineage>
</organism>
<evidence type="ECO:0000313" key="1">
    <source>
        <dbReference type="EMBL" id="PEN79863.1"/>
    </source>
</evidence>
<accession>A0A9X6YJI2</accession>
<dbReference type="EMBL" id="NUAN01000292">
    <property type="protein sequence ID" value="PEN79863.1"/>
    <property type="molecule type" value="Genomic_DNA"/>
</dbReference>
<feature type="non-terminal residue" evidence="1">
    <location>
        <position position="1"/>
    </location>
</feature>
<comment type="caution">
    <text evidence="1">The sequence shown here is derived from an EMBL/GenBank/DDBJ whole genome shotgun (WGS) entry which is preliminary data.</text>
</comment>
<name>A0A9X6YJI2_BACCE</name>
<feature type="non-terminal residue" evidence="1">
    <location>
        <position position="156"/>
    </location>
</feature>
<reference evidence="1 2" key="1">
    <citation type="submission" date="2017-09" db="EMBL/GenBank/DDBJ databases">
        <title>Large-scale bioinformatics analysis of Bacillus genomes uncovers conserved roles of natural products in bacterial physiology.</title>
        <authorList>
            <consortium name="Agbiome Team Llc"/>
            <person name="Bleich R.M."/>
            <person name="Kirk G.J."/>
            <person name="Santa Maria K.C."/>
            <person name="Allen S.E."/>
            <person name="Farag S."/>
            <person name="Shank E.A."/>
            <person name="Bowers A."/>
        </authorList>
    </citation>
    <scope>NUCLEOTIDE SEQUENCE [LARGE SCALE GENOMIC DNA]</scope>
    <source>
        <strain evidence="1 2">AFS027647</strain>
    </source>
</reference>
<dbReference type="Gene3D" id="2.30.30.40">
    <property type="entry name" value="SH3 Domains"/>
    <property type="match status" value="1"/>
</dbReference>
<gene>
    <name evidence="1" type="ORF">CN553_30350</name>
</gene>
<proteinExistence type="predicted"/>